<organism evidence="2">
    <name type="scientific">Halobacterium sp. NMX12-1</name>
    <dbReference type="NCBI Taxonomy" id="3166650"/>
    <lineage>
        <taxon>Archaea</taxon>
        <taxon>Methanobacteriati</taxon>
        <taxon>Methanobacteriota</taxon>
        <taxon>Stenosarchaea group</taxon>
        <taxon>Halobacteria</taxon>
        <taxon>Halobacteriales</taxon>
        <taxon>Halobacteriaceae</taxon>
        <taxon>Halobacterium</taxon>
    </lineage>
</organism>
<gene>
    <name evidence="2" type="ORF">ABSL23_05965</name>
</gene>
<name>A0AAU8CF39_9EURY</name>
<dbReference type="GeneID" id="91108676"/>
<dbReference type="EMBL" id="CP159204">
    <property type="protein sequence ID" value="XCF17552.1"/>
    <property type="molecule type" value="Genomic_DNA"/>
</dbReference>
<feature type="region of interest" description="Disordered" evidence="1">
    <location>
        <begin position="155"/>
        <end position="174"/>
    </location>
</feature>
<dbReference type="KEGG" id="hanx:ABSL23_05965"/>
<dbReference type="RefSeq" id="WP_353635056.1">
    <property type="nucleotide sequence ID" value="NZ_CP159204.1"/>
</dbReference>
<evidence type="ECO:0000256" key="1">
    <source>
        <dbReference type="SAM" id="MobiDB-lite"/>
    </source>
</evidence>
<reference evidence="2" key="1">
    <citation type="submission" date="2024-06" db="EMBL/GenBank/DDBJ databases">
        <title>Genome Sequence of an extremely halophilic archaeon isolated from Permian era halite, Salado Formation, Carlsbad, New Mexico: Halobacterium sp. strain NMX12-1.</title>
        <authorList>
            <person name="Sotoa L."/>
            <person name="DasSarma P."/>
            <person name="Anton B.P."/>
            <person name="Vincze T."/>
            <person name="Verma I."/>
            <person name="Eralp B."/>
            <person name="Powers D.W."/>
            <person name="Dozier B.L."/>
            <person name="Roberts R.J."/>
            <person name="DasSarma S."/>
        </authorList>
    </citation>
    <scope>NUCLEOTIDE SEQUENCE</scope>
    <source>
        <strain evidence="2">NMX12-1</strain>
    </source>
</reference>
<accession>A0AAU8CF39</accession>
<evidence type="ECO:0000313" key="2">
    <source>
        <dbReference type="EMBL" id="XCF17552.1"/>
    </source>
</evidence>
<feature type="compositionally biased region" description="Basic and acidic residues" evidence="1">
    <location>
        <begin position="162"/>
        <end position="174"/>
    </location>
</feature>
<dbReference type="AlphaFoldDB" id="A0AAU8CF39"/>
<protein>
    <submittedName>
        <fullName evidence="2">Uncharacterized protein</fullName>
    </submittedName>
</protein>
<proteinExistence type="predicted"/>
<sequence>MGLFDELLVEDGVELPKFPRERSPSEIEWQTKEIGRPAMRAFKLTAAGRLLRREREFREKTPEEKHAEAAEHGFDSWDEYVSFCEGAEPQELLQRGIGVAGPDEQTVDEAFWLDHNMHGSFEFHGSSDDIEDGFSWSYEARFTRGDLDAIVFLGERGGGGPDDYRPDEPATVRF</sequence>